<comment type="similarity">
    <text evidence="1">Belongs to the membrane fusion protein (MFP) (TC 8.A.1) family.</text>
</comment>
<dbReference type="Gene3D" id="2.40.50.100">
    <property type="match status" value="1"/>
</dbReference>
<dbReference type="Gene3D" id="2.40.420.20">
    <property type="match status" value="1"/>
</dbReference>
<accession>A0A369WQX7</accession>
<feature type="domain" description="Multidrug resistance protein MdtA-like barrel-sandwich hybrid" evidence="3">
    <location>
        <begin position="76"/>
        <end position="213"/>
    </location>
</feature>
<dbReference type="GO" id="GO:1990281">
    <property type="term" value="C:efflux pump complex"/>
    <property type="evidence" value="ECO:0007669"/>
    <property type="project" value="TreeGrafter"/>
</dbReference>
<dbReference type="AlphaFoldDB" id="A0A369WQX7"/>
<dbReference type="PANTHER" id="PTHR30469">
    <property type="entry name" value="MULTIDRUG RESISTANCE PROTEIN MDTA"/>
    <property type="match status" value="1"/>
</dbReference>
<evidence type="ECO:0000259" key="3">
    <source>
        <dbReference type="Pfam" id="PF25917"/>
    </source>
</evidence>
<dbReference type="Gene3D" id="2.40.30.170">
    <property type="match status" value="1"/>
</dbReference>
<organism evidence="4 5">
    <name type="scientific">Motiliproteus coralliicola</name>
    <dbReference type="NCBI Taxonomy" id="2283196"/>
    <lineage>
        <taxon>Bacteria</taxon>
        <taxon>Pseudomonadati</taxon>
        <taxon>Pseudomonadota</taxon>
        <taxon>Gammaproteobacteria</taxon>
        <taxon>Oceanospirillales</taxon>
        <taxon>Oceanospirillaceae</taxon>
        <taxon>Motiliproteus</taxon>
    </lineage>
</organism>
<dbReference type="SUPFAM" id="SSF111369">
    <property type="entry name" value="HlyD-like secretion proteins"/>
    <property type="match status" value="1"/>
</dbReference>
<dbReference type="GO" id="GO:0015562">
    <property type="term" value="F:efflux transmembrane transporter activity"/>
    <property type="evidence" value="ECO:0007669"/>
    <property type="project" value="TreeGrafter"/>
</dbReference>
<evidence type="ECO:0000256" key="1">
    <source>
        <dbReference type="ARBA" id="ARBA00009477"/>
    </source>
</evidence>
<dbReference type="Pfam" id="PF25917">
    <property type="entry name" value="BSH_RND"/>
    <property type="match status" value="1"/>
</dbReference>
<evidence type="ECO:0000313" key="5">
    <source>
        <dbReference type="Proteomes" id="UP000253769"/>
    </source>
</evidence>
<sequence>MSTRTSFWIKLIVPLLLLGLSIAGARYIVTHKPEAATRTSPPPKAQRVDATRLQPQSYQIELESHGTVKPRTESQLVAQVGGAVTALSEQFREGAFFETGDLLMQIDERDYLASVEVAEAALAQAQAQLKEEQARSDQAVRDWQRLGRGKASELVLRKPQLAAAKAAIASAKAQLSTAKLNLERTRIRAPYAGRVLSKSVDLGQVVNSGTALGEIFAVDYVEVRLPLSNRQLEFIDLPEQYRGGEFTSSALPKVILSTQIGRNRYEWQGQIIRVEGAIDSRSRQLFVVAQVEDPYSLGPQGNPPLKIGQFVEARIEGQRLESVFVLPRAAMSQDHRVMVIEQGRLQPRSIEPLWMNRTEVVVADGFSQGELLSLTPLGGTQSGVRVQPRIDGELLPEKSAALVASSPVDTIDPQAKERE</sequence>
<protein>
    <submittedName>
        <fullName evidence="4">Efflux RND transporter periplasmic adaptor subunit</fullName>
    </submittedName>
</protein>
<dbReference type="RefSeq" id="WP_114695600.1">
    <property type="nucleotide sequence ID" value="NZ_QQOH01000002.1"/>
</dbReference>
<dbReference type="NCBIfam" id="TIGR01730">
    <property type="entry name" value="RND_mfp"/>
    <property type="match status" value="1"/>
</dbReference>
<gene>
    <name evidence="4" type="ORF">DV711_10485</name>
</gene>
<name>A0A369WQX7_9GAMM</name>
<dbReference type="Proteomes" id="UP000253769">
    <property type="component" value="Unassembled WGS sequence"/>
</dbReference>
<feature type="coiled-coil region" evidence="2">
    <location>
        <begin position="115"/>
        <end position="188"/>
    </location>
</feature>
<keyword evidence="5" id="KW-1185">Reference proteome</keyword>
<evidence type="ECO:0000256" key="2">
    <source>
        <dbReference type="SAM" id="Coils"/>
    </source>
</evidence>
<dbReference type="PANTHER" id="PTHR30469:SF12">
    <property type="entry name" value="MULTIDRUG RESISTANCE PROTEIN MDTA"/>
    <property type="match status" value="1"/>
</dbReference>
<dbReference type="InterPro" id="IPR058625">
    <property type="entry name" value="MdtA-like_BSH"/>
</dbReference>
<comment type="caution">
    <text evidence="4">The sequence shown here is derived from an EMBL/GenBank/DDBJ whole genome shotgun (WGS) entry which is preliminary data.</text>
</comment>
<dbReference type="Gene3D" id="1.10.287.470">
    <property type="entry name" value="Helix hairpin bin"/>
    <property type="match status" value="1"/>
</dbReference>
<proteinExistence type="inferred from homology"/>
<reference evidence="4 5" key="1">
    <citation type="submission" date="2018-07" db="EMBL/GenBank/DDBJ databases">
        <title>Motiliproteus coralliicola sp. nov., a bacterium isolated from Coral.</title>
        <authorList>
            <person name="Wang G."/>
        </authorList>
    </citation>
    <scope>NUCLEOTIDE SEQUENCE [LARGE SCALE GENOMIC DNA]</scope>
    <source>
        <strain evidence="4 5">C34</strain>
    </source>
</reference>
<keyword evidence="2" id="KW-0175">Coiled coil</keyword>
<dbReference type="OrthoDB" id="5730196at2"/>
<evidence type="ECO:0000313" key="4">
    <source>
        <dbReference type="EMBL" id="RDE22966.1"/>
    </source>
</evidence>
<dbReference type="InterPro" id="IPR006143">
    <property type="entry name" value="RND_pump_MFP"/>
</dbReference>
<dbReference type="EMBL" id="QQOH01000002">
    <property type="protein sequence ID" value="RDE22966.1"/>
    <property type="molecule type" value="Genomic_DNA"/>
</dbReference>